<feature type="non-terminal residue" evidence="2">
    <location>
        <position position="1"/>
    </location>
</feature>
<feature type="region of interest" description="Disordered" evidence="1">
    <location>
        <begin position="469"/>
        <end position="519"/>
    </location>
</feature>
<accession>A0A0G4HUI4</accession>
<feature type="region of interest" description="Disordered" evidence="1">
    <location>
        <begin position="539"/>
        <end position="627"/>
    </location>
</feature>
<dbReference type="VEuPathDB" id="CryptoDB:Cvel_31883"/>
<feature type="compositionally biased region" description="Polar residues" evidence="1">
    <location>
        <begin position="496"/>
        <end position="506"/>
    </location>
</feature>
<feature type="region of interest" description="Disordered" evidence="1">
    <location>
        <begin position="411"/>
        <end position="445"/>
    </location>
</feature>
<feature type="compositionally biased region" description="Basic and acidic residues" evidence="1">
    <location>
        <begin position="546"/>
        <end position="564"/>
    </location>
</feature>
<feature type="compositionally biased region" description="Basic and acidic residues" evidence="1">
    <location>
        <begin position="51"/>
        <end position="62"/>
    </location>
</feature>
<protein>
    <submittedName>
        <fullName evidence="2">Uncharacterized protein</fullName>
    </submittedName>
</protein>
<proteinExistence type="predicted"/>
<dbReference type="AlphaFoldDB" id="A0A0G4HUI4"/>
<sequence length="982" mass="104697">KTGGGRDPHQDSRRELEREQEKEKQVSRCKTETMINAVTQREPSSLNRSMIPERVRQRETREGGPITAKVSSPPPLREDHRIIPPRTVPSSSDWGFGVSAEASEVEDVVLTVSQVESVVKRVLAERQHAEGTTHPRICKAGASSLLFAGGPPSQPPSESRHDPAHIIPTDPLPIMARSLMQPSSLRNAPEGLGGGFGICVSQQAQAPSPSPFVGSGVGCKEVPEMTIGELLSPFLTRRTAEREGGVGGEFVCQELKAAAASRLIAQGVAAKESAEANGIVLEEPAEATAERARSEFDGYAPSVSLCYSSSFPSRASSVCLRKGDLVLEEKREEPEDIVIGIGEKTVSGLWGDRTLPVSAKEHDFHSSPFLNTQPAPGHNSPSSSHGDSFVPAVRNVQDSFSSSLSFSITEKKKEKEEEKPLHAAAPCSLSVSNGPLRQGTTVERERVPLVVPPMDPRLTRTLMLAQALSSQAAAAEEEQKREEESAMQRERPRSAAENNKQHNSSEVADDTKSCAPQQNPFTRVDVLVSNMGGKTGAGVLFGDASGGHESKPTTRVEGGTDKPRVSNASSSSSVSSLSVAGEIACITTAGRTERRTEPPKYQQPKGVSDDSHSTVPPATPMQAPRSIQQPHAAVAAKNVHGGREGGERMVTLSETPADHSLKHHMHGAAAAAEALEQEDEATMTVTPPCTFALPVVTRSSRVFRQQIQMEKGDHHGQCGVSTDVQAKEHSPVPGCVGAKGCEGGTDQQQCTSAVTENSDPPVPPLAAHPKKERVNECTNTKTGLGGPPNKPRRRPSAPSPHPLHHSVLSGRSVKPTDSLSERENGTKQSTPLRKPKPAKTQDTSSQGRVPGAVQKAPPSRCAKPKNEDRVAGSPSAAASTNKQMNEARRTSPSKKRTTAVQPPPKRASEKEVSRCQILLAAPDLPSASVELVQRGLGAKAEDGDSASKGPTEKRLLQTQTKAKDPDSPLFTYDQICNELMDG</sequence>
<organism evidence="2">
    <name type="scientific">Chromera velia CCMP2878</name>
    <dbReference type="NCBI Taxonomy" id="1169474"/>
    <lineage>
        <taxon>Eukaryota</taxon>
        <taxon>Sar</taxon>
        <taxon>Alveolata</taxon>
        <taxon>Colpodellida</taxon>
        <taxon>Chromeraceae</taxon>
        <taxon>Chromera</taxon>
    </lineage>
</organism>
<feature type="compositionally biased region" description="Basic and acidic residues" evidence="1">
    <location>
        <begin position="950"/>
        <end position="966"/>
    </location>
</feature>
<dbReference type="EMBL" id="CDMZ01003935">
    <property type="protein sequence ID" value="CEM48100.1"/>
    <property type="molecule type" value="Genomic_DNA"/>
</dbReference>
<evidence type="ECO:0000256" key="1">
    <source>
        <dbReference type="SAM" id="MobiDB-lite"/>
    </source>
</evidence>
<gene>
    <name evidence="2" type="ORF">Cvel_31883</name>
</gene>
<feature type="region of interest" description="Disordered" evidence="1">
    <location>
        <begin position="364"/>
        <end position="390"/>
    </location>
</feature>
<feature type="compositionally biased region" description="Polar residues" evidence="1">
    <location>
        <begin position="429"/>
        <end position="441"/>
    </location>
</feature>
<feature type="region of interest" description="Disordered" evidence="1">
    <location>
        <begin position="935"/>
        <end position="969"/>
    </location>
</feature>
<feature type="compositionally biased region" description="Polar residues" evidence="1">
    <location>
        <begin position="368"/>
        <end position="386"/>
    </location>
</feature>
<feature type="compositionally biased region" description="Polar residues" evidence="1">
    <location>
        <begin position="745"/>
        <end position="758"/>
    </location>
</feature>
<feature type="compositionally biased region" description="Basic and acidic residues" evidence="1">
    <location>
        <begin position="1"/>
        <end position="31"/>
    </location>
</feature>
<feature type="compositionally biased region" description="Basic and acidic residues" evidence="1">
    <location>
        <begin position="411"/>
        <end position="421"/>
    </location>
</feature>
<reference evidence="2" key="1">
    <citation type="submission" date="2014-11" db="EMBL/GenBank/DDBJ databases">
        <authorList>
            <person name="Otto D Thomas"/>
            <person name="Naeem Raeece"/>
        </authorList>
    </citation>
    <scope>NUCLEOTIDE SEQUENCE</scope>
</reference>
<feature type="compositionally biased region" description="Polar residues" evidence="1">
    <location>
        <begin position="33"/>
        <end position="48"/>
    </location>
</feature>
<evidence type="ECO:0000313" key="2">
    <source>
        <dbReference type="EMBL" id="CEM48100.1"/>
    </source>
</evidence>
<feature type="compositionally biased region" description="Basic and acidic residues" evidence="1">
    <location>
        <begin position="477"/>
        <end position="494"/>
    </location>
</feature>
<feature type="compositionally biased region" description="Low complexity" evidence="1">
    <location>
        <begin position="565"/>
        <end position="579"/>
    </location>
</feature>
<feature type="region of interest" description="Disordered" evidence="1">
    <location>
        <begin position="1"/>
        <end position="88"/>
    </location>
</feature>
<feature type="region of interest" description="Disordered" evidence="1">
    <location>
        <begin position="742"/>
        <end position="913"/>
    </location>
</feature>
<name>A0A0G4HUI4_9ALVE</name>